<keyword evidence="5" id="KW-0808">Transferase</keyword>
<feature type="transmembrane region" description="Helical" evidence="12">
    <location>
        <begin position="254"/>
        <end position="281"/>
    </location>
</feature>
<keyword evidence="4" id="KW-0762">Sugar transport</keyword>
<evidence type="ECO:0000256" key="3">
    <source>
        <dbReference type="ARBA" id="ARBA00022475"/>
    </source>
</evidence>
<dbReference type="FunFam" id="3.30.1360.60:FF:000001">
    <property type="entry name" value="PTS system glucose-specific IIBC component PtsG"/>
    <property type="match status" value="1"/>
</dbReference>
<evidence type="ECO:0000313" key="15">
    <source>
        <dbReference type="EMBL" id="CZQ92261.1"/>
    </source>
</evidence>
<dbReference type="Pfam" id="PF00367">
    <property type="entry name" value="PTS_EIIB"/>
    <property type="match status" value="1"/>
</dbReference>
<dbReference type="InterPro" id="IPR001996">
    <property type="entry name" value="PTS_IIB_1"/>
</dbReference>
<evidence type="ECO:0000256" key="7">
    <source>
        <dbReference type="ARBA" id="ARBA00022692"/>
    </source>
</evidence>
<sequence>MVDFNKDAKDLLEYIGGPDNISAVSHCATRMRFVLNDPAAANIKKIEDIPAVKGTFTQAGQFQVIIGNEVPQFYNAFAKVSGKEGVSKDEAKAAAKQNQNVVQRAMAVLAEIFTPLIPAIVVGGLILGFRNVIEGINFANGTIVSNSQFWTGVNDFLWLIGEAIFHFLPVGITWSITKKMGTTQILGIVLGITLVSPQLLNAYGVAGATEIPFWDFGAFTINKIGYQAQVIPAMLAGFVLAYLEIWLRKWVPQYISMIVVPLLALVPTVIIAHTVLGPIGWTIGQWVSEVVYAGLTGDFRWLFGLFFGTLYSPLVITGLHHMSNAIDLQLIADFGGTNLWPMIALSNIAQGSAVLAIIFLHRGNEKEEQVSIPAAISCYLGVTEPAMFGINIKYIYPFVAAMIGSGIAGLVATTFNVMANSIGVGGIPGFLSIQTDSMAMFIVCMAIAIVVPFLLTVLFEKKQLFAPKGEVEDAPVIQTQK</sequence>
<dbReference type="GO" id="GO:0005886">
    <property type="term" value="C:plasma membrane"/>
    <property type="evidence" value="ECO:0007669"/>
    <property type="project" value="UniProtKB-SubCell"/>
</dbReference>
<gene>
    <name evidence="16" type="ORF">SAMN04488507_101145</name>
    <name evidence="15" type="ORF">TFLO_1527</name>
</gene>
<dbReference type="PROSITE" id="PS51103">
    <property type="entry name" value="PTS_EIIC_TYPE_1"/>
    <property type="match status" value="1"/>
</dbReference>
<dbReference type="InterPro" id="IPR003352">
    <property type="entry name" value="PTS_EIIC"/>
</dbReference>
<dbReference type="GO" id="GO:0009401">
    <property type="term" value="P:phosphoenolpyruvate-dependent sugar phosphotransferase system"/>
    <property type="evidence" value="ECO:0007669"/>
    <property type="project" value="UniProtKB-KW"/>
</dbReference>
<evidence type="ECO:0000256" key="10">
    <source>
        <dbReference type="ARBA" id="ARBA00023136"/>
    </source>
</evidence>
<organism evidence="16 18">
    <name type="scientific">Trichococcus flocculiformis</name>
    <dbReference type="NCBI Taxonomy" id="82803"/>
    <lineage>
        <taxon>Bacteria</taxon>
        <taxon>Bacillati</taxon>
        <taxon>Bacillota</taxon>
        <taxon>Bacilli</taxon>
        <taxon>Lactobacillales</taxon>
        <taxon>Carnobacteriaceae</taxon>
        <taxon>Trichococcus</taxon>
    </lineage>
</organism>
<evidence type="ECO:0000313" key="18">
    <source>
        <dbReference type="Proteomes" id="UP000199686"/>
    </source>
</evidence>
<dbReference type="NCBIfam" id="TIGR00826">
    <property type="entry name" value="EIIB_glc"/>
    <property type="match status" value="1"/>
</dbReference>
<feature type="transmembrane region" description="Helical" evidence="12">
    <location>
        <begin position="438"/>
        <end position="459"/>
    </location>
</feature>
<dbReference type="InterPro" id="IPR013013">
    <property type="entry name" value="PTS_EIIC_1"/>
</dbReference>
<keyword evidence="3" id="KW-1003">Cell membrane</keyword>
<dbReference type="InterPro" id="IPR036878">
    <property type="entry name" value="Glu_permease_IIB"/>
</dbReference>
<dbReference type="PANTHER" id="PTHR30175">
    <property type="entry name" value="PHOSPHOTRANSFERASE SYSTEM TRANSPORT PROTEIN"/>
    <property type="match status" value="1"/>
</dbReference>
<proteinExistence type="predicted"/>
<keyword evidence="7 12" id="KW-0812">Transmembrane</keyword>
<feature type="active site" description="Phosphocysteine intermediate; for EIIB activity" evidence="11">
    <location>
        <position position="27"/>
    </location>
</feature>
<dbReference type="NCBIfam" id="NF008236">
    <property type="entry name" value="PRK11007.1"/>
    <property type="match status" value="1"/>
</dbReference>
<reference evidence="15 17" key="1">
    <citation type="submission" date="2016-02" db="EMBL/GenBank/DDBJ databases">
        <authorList>
            <person name="Strepis N."/>
        </authorList>
    </citation>
    <scope>NUCLEOTIDE SEQUENCE [LARGE SCALE GENOMIC DNA]</scope>
    <source>
        <strain evidence="15">Trichococcus flocculiformis</strain>
    </source>
</reference>
<evidence type="ECO:0000256" key="5">
    <source>
        <dbReference type="ARBA" id="ARBA00022679"/>
    </source>
</evidence>
<keyword evidence="17" id="KW-1185">Reference proteome</keyword>
<dbReference type="GO" id="GO:0016301">
    <property type="term" value="F:kinase activity"/>
    <property type="evidence" value="ECO:0007669"/>
    <property type="project" value="UniProtKB-KW"/>
</dbReference>
<evidence type="ECO:0000256" key="12">
    <source>
        <dbReference type="SAM" id="Phobius"/>
    </source>
</evidence>
<dbReference type="RefSeq" id="WP_086988986.1">
    <property type="nucleotide sequence ID" value="NZ_FJMZ01000014.1"/>
</dbReference>
<dbReference type="Pfam" id="PF02378">
    <property type="entry name" value="PTS_EIIC"/>
    <property type="match status" value="1"/>
</dbReference>
<dbReference type="EMBL" id="FJMZ01000014">
    <property type="protein sequence ID" value="CZQ92261.1"/>
    <property type="molecule type" value="Genomic_DNA"/>
</dbReference>
<dbReference type="SUPFAM" id="SSF55604">
    <property type="entry name" value="Glucose permease domain IIB"/>
    <property type="match status" value="1"/>
</dbReference>
<dbReference type="InterPro" id="IPR011296">
    <property type="entry name" value="PTS_IIBC_treh"/>
</dbReference>
<keyword evidence="10 12" id="KW-0472">Membrane</keyword>
<protein>
    <submittedName>
        <fullName evidence="16">PTS system, trehalose-specific IIC component</fullName>
    </submittedName>
    <submittedName>
        <fullName evidence="15">Phosphotransferase system eiib cysteine phosphorylation site</fullName>
    </submittedName>
</protein>
<feature type="transmembrane region" description="Helical" evidence="12">
    <location>
        <begin position="398"/>
        <end position="418"/>
    </location>
</feature>
<evidence type="ECO:0000259" key="14">
    <source>
        <dbReference type="PROSITE" id="PS51103"/>
    </source>
</evidence>
<accession>A0AB38BHB4</accession>
<dbReference type="CDD" id="cd00212">
    <property type="entry name" value="PTS_IIB_glc"/>
    <property type="match status" value="1"/>
</dbReference>
<evidence type="ECO:0000313" key="16">
    <source>
        <dbReference type="EMBL" id="SFH73050.1"/>
    </source>
</evidence>
<feature type="transmembrane region" description="Helical" evidence="12">
    <location>
        <begin position="301"/>
        <end position="319"/>
    </location>
</feature>
<feature type="transmembrane region" description="Helical" evidence="12">
    <location>
        <begin position="106"/>
        <end position="129"/>
    </location>
</feature>
<evidence type="ECO:0000256" key="8">
    <source>
        <dbReference type="ARBA" id="ARBA00022777"/>
    </source>
</evidence>
<reference evidence="16 18" key="2">
    <citation type="submission" date="2016-10" db="EMBL/GenBank/DDBJ databases">
        <authorList>
            <person name="Varghese N."/>
            <person name="Submissions S."/>
        </authorList>
    </citation>
    <scope>NUCLEOTIDE SEQUENCE [LARGE SCALE GENOMIC DNA]</scope>
    <source>
        <strain evidence="16 18">DSM 2094</strain>
    </source>
</reference>
<feature type="domain" description="PTS EIIC type-1" evidence="14">
    <location>
        <begin position="107"/>
        <end position="475"/>
    </location>
</feature>
<name>A0AB38BHB4_9LACT</name>
<keyword evidence="9 12" id="KW-1133">Transmembrane helix</keyword>
<dbReference type="Proteomes" id="UP000195947">
    <property type="component" value="Unassembled WGS sequence"/>
</dbReference>
<feature type="transmembrane region" description="Helical" evidence="12">
    <location>
        <begin position="156"/>
        <end position="176"/>
    </location>
</feature>
<evidence type="ECO:0000256" key="2">
    <source>
        <dbReference type="ARBA" id="ARBA00022448"/>
    </source>
</evidence>
<dbReference type="GO" id="GO:0008982">
    <property type="term" value="F:protein-N(PI)-phosphohistidine-sugar phosphotransferase activity"/>
    <property type="evidence" value="ECO:0007669"/>
    <property type="project" value="InterPro"/>
</dbReference>
<keyword evidence="8" id="KW-0418">Kinase</keyword>
<dbReference type="NCBIfam" id="TIGR01992">
    <property type="entry name" value="PTS-IIBC-Tre"/>
    <property type="match status" value="1"/>
</dbReference>
<dbReference type="InterPro" id="IPR018113">
    <property type="entry name" value="PTrfase_EIIB_Cys"/>
</dbReference>
<evidence type="ECO:0000313" key="17">
    <source>
        <dbReference type="Proteomes" id="UP000195947"/>
    </source>
</evidence>
<dbReference type="PROSITE" id="PS51098">
    <property type="entry name" value="PTS_EIIB_TYPE_1"/>
    <property type="match status" value="1"/>
</dbReference>
<dbReference type="EMBL" id="FOQC01000011">
    <property type="protein sequence ID" value="SFH73050.1"/>
    <property type="molecule type" value="Genomic_DNA"/>
</dbReference>
<evidence type="ECO:0000256" key="4">
    <source>
        <dbReference type="ARBA" id="ARBA00022597"/>
    </source>
</evidence>
<feature type="transmembrane region" description="Helical" evidence="12">
    <location>
        <begin position="226"/>
        <end position="247"/>
    </location>
</feature>
<evidence type="ECO:0000256" key="9">
    <source>
        <dbReference type="ARBA" id="ARBA00022989"/>
    </source>
</evidence>
<dbReference type="InterPro" id="IPR050558">
    <property type="entry name" value="PTS_Sugar-Specific_Components"/>
</dbReference>
<dbReference type="GO" id="GO:0090589">
    <property type="term" value="F:protein-phosphocysteine-trehalose phosphotransferase system transporter activity"/>
    <property type="evidence" value="ECO:0007669"/>
    <property type="project" value="TreeGrafter"/>
</dbReference>
<evidence type="ECO:0000259" key="13">
    <source>
        <dbReference type="PROSITE" id="PS51098"/>
    </source>
</evidence>
<comment type="subcellular location">
    <subcellularLocation>
        <location evidence="1">Cell membrane</location>
        <topology evidence="1">Multi-pass membrane protein</topology>
    </subcellularLocation>
</comment>
<evidence type="ECO:0000256" key="1">
    <source>
        <dbReference type="ARBA" id="ARBA00004651"/>
    </source>
</evidence>
<comment type="caution">
    <text evidence="16">The sequence shown here is derived from an EMBL/GenBank/DDBJ whole genome shotgun (WGS) entry which is preliminary data.</text>
</comment>
<dbReference type="AlphaFoldDB" id="A0AB38BHB4"/>
<evidence type="ECO:0000256" key="6">
    <source>
        <dbReference type="ARBA" id="ARBA00022683"/>
    </source>
</evidence>
<dbReference type="PANTHER" id="PTHR30175:SF4">
    <property type="entry name" value="PTS SYSTEM TREHALOSE-SPECIFIC EIIBC COMPONENT"/>
    <property type="match status" value="1"/>
</dbReference>
<dbReference type="Proteomes" id="UP000199686">
    <property type="component" value="Unassembled WGS sequence"/>
</dbReference>
<keyword evidence="2" id="KW-0813">Transport</keyword>
<dbReference type="PROSITE" id="PS01035">
    <property type="entry name" value="PTS_EIIB_TYPE_1_CYS"/>
    <property type="match status" value="1"/>
</dbReference>
<feature type="domain" description="PTS EIIB type-1" evidence="13">
    <location>
        <begin position="5"/>
        <end position="87"/>
    </location>
</feature>
<dbReference type="Gene3D" id="3.30.1360.60">
    <property type="entry name" value="Glucose permease domain IIB"/>
    <property type="match status" value="1"/>
</dbReference>
<dbReference type="GO" id="GO:0015574">
    <property type="term" value="F:trehalose transmembrane transporter activity"/>
    <property type="evidence" value="ECO:0007669"/>
    <property type="project" value="InterPro"/>
</dbReference>
<evidence type="ECO:0000256" key="11">
    <source>
        <dbReference type="PROSITE-ProRule" id="PRU00421"/>
    </source>
</evidence>
<keyword evidence="6" id="KW-0598">Phosphotransferase system</keyword>
<feature type="transmembrane region" description="Helical" evidence="12">
    <location>
        <begin position="185"/>
        <end position="206"/>
    </location>
</feature>